<evidence type="ECO:0000256" key="1">
    <source>
        <dbReference type="SAM" id="MobiDB-lite"/>
    </source>
</evidence>
<proteinExistence type="predicted"/>
<evidence type="ECO:0000313" key="3">
    <source>
        <dbReference type="Proteomes" id="UP000799118"/>
    </source>
</evidence>
<feature type="compositionally biased region" description="Basic and acidic residues" evidence="1">
    <location>
        <begin position="18"/>
        <end position="27"/>
    </location>
</feature>
<name>A0A6A4GQT5_9AGAR</name>
<reference evidence="2" key="1">
    <citation type="journal article" date="2019" name="Environ. Microbiol.">
        <title>Fungal ecological strategies reflected in gene transcription - a case study of two litter decomposers.</title>
        <authorList>
            <person name="Barbi F."/>
            <person name="Kohler A."/>
            <person name="Barry K."/>
            <person name="Baskaran P."/>
            <person name="Daum C."/>
            <person name="Fauchery L."/>
            <person name="Ihrmark K."/>
            <person name="Kuo A."/>
            <person name="LaButti K."/>
            <person name="Lipzen A."/>
            <person name="Morin E."/>
            <person name="Grigoriev I.V."/>
            <person name="Henrissat B."/>
            <person name="Lindahl B."/>
            <person name="Martin F."/>
        </authorList>
    </citation>
    <scope>NUCLEOTIDE SEQUENCE</scope>
    <source>
        <strain evidence="2">JB14</strain>
    </source>
</reference>
<evidence type="ECO:0000313" key="2">
    <source>
        <dbReference type="EMBL" id="KAE9387577.1"/>
    </source>
</evidence>
<feature type="region of interest" description="Disordered" evidence="1">
    <location>
        <begin position="1"/>
        <end position="56"/>
    </location>
</feature>
<dbReference type="Proteomes" id="UP000799118">
    <property type="component" value="Unassembled WGS sequence"/>
</dbReference>
<organism evidence="2 3">
    <name type="scientific">Gymnopus androsaceus JB14</name>
    <dbReference type="NCBI Taxonomy" id="1447944"/>
    <lineage>
        <taxon>Eukaryota</taxon>
        <taxon>Fungi</taxon>
        <taxon>Dikarya</taxon>
        <taxon>Basidiomycota</taxon>
        <taxon>Agaricomycotina</taxon>
        <taxon>Agaricomycetes</taxon>
        <taxon>Agaricomycetidae</taxon>
        <taxon>Agaricales</taxon>
        <taxon>Marasmiineae</taxon>
        <taxon>Omphalotaceae</taxon>
        <taxon>Gymnopus</taxon>
    </lineage>
</organism>
<dbReference type="AlphaFoldDB" id="A0A6A4GQT5"/>
<accession>A0A6A4GQT5</accession>
<sequence>MSKLMMKPNKAVSVGVSKAEHEQRQILEEEGEVYSDTDVGVEVEGPDPEGYPRACG</sequence>
<protein>
    <submittedName>
        <fullName evidence="2">Uncharacterized protein</fullName>
    </submittedName>
</protein>
<dbReference type="EMBL" id="ML769792">
    <property type="protein sequence ID" value="KAE9387577.1"/>
    <property type="molecule type" value="Genomic_DNA"/>
</dbReference>
<keyword evidence="3" id="KW-1185">Reference proteome</keyword>
<gene>
    <name evidence="2" type="ORF">BT96DRAFT_927529</name>
</gene>
<feature type="compositionally biased region" description="Acidic residues" evidence="1">
    <location>
        <begin position="28"/>
        <end position="47"/>
    </location>
</feature>